<dbReference type="Proteomes" id="UP000520535">
    <property type="component" value="Unassembled WGS sequence"/>
</dbReference>
<dbReference type="Gene3D" id="3.40.50.720">
    <property type="entry name" value="NAD(P)-binding Rossmann-like Domain"/>
    <property type="match status" value="1"/>
</dbReference>
<feature type="non-terminal residue" evidence="2">
    <location>
        <position position="1"/>
    </location>
</feature>
<feature type="domain" description="NAD(P)-binding" evidence="1">
    <location>
        <begin position="27"/>
        <end position="195"/>
    </location>
</feature>
<dbReference type="Pfam" id="PF13460">
    <property type="entry name" value="NAD_binding_10"/>
    <property type="match status" value="1"/>
</dbReference>
<dbReference type="InterPro" id="IPR016040">
    <property type="entry name" value="NAD(P)-bd_dom"/>
</dbReference>
<dbReference type="InterPro" id="IPR051606">
    <property type="entry name" value="Polyketide_Oxido-like"/>
</dbReference>
<dbReference type="InterPro" id="IPR036291">
    <property type="entry name" value="NAD(P)-bd_dom_sf"/>
</dbReference>
<dbReference type="SUPFAM" id="SSF51735">
    <property type="entry name" value="NAD(P)-binding Rossmann-fold domains"/>
    <property type="match status" value="1"/>
</dbReference>
<dbReference type="EMBL" id="VYZX01019108">
    <property type="protein sequence ID" value="NXS58251.1"/>
    <property type="molecule type" value="Genomic_DNA"/>
</dbReference>
<comment type="caution">
    <text evidence="2">The sequence shown here is derived from an EMBL/GenBank/DDBJ whole genome shotgun (WGS) entry which is preliminary data.</text>
</comment>
<feature type="non-terminal residue" evidence="2">
    <location>
        <position position="209"/>
    </location>
</feature>
<dbReference type="GO" id="GO:0004074">
    <property type="term" value="F:biliverdin reductase [NAD(P)H] activity"/>
    <property type="evidence" value="ECO:0007669"/>
    <property type="project" value="TreeGrafter"/>
</dbReference>
<protein>
    <submittedName>
        <fullName evidence="2">BLVRB reductase</fullName>
    </submittedName>
</protein>
<sequence length="209" mass="21980">HTEPVQSLWGPYGPYGVHTLPLPPPGLSVSVLVREPGRLPEPQRLARVVVGDVRDPGAVSRAVEGQDAVVIILGTRDDLSTGSLGVTGRIRGIGALGVLVVLVLTGGTGAPPAFLLRPLPEVPPRLQPLTQDHSRMERILSGSGLRCVHVLPPHIAGDKPLTGSYEVRVGAAGGGSRVISAPDLGHFLLSCLRTPQYDGQRVYVCGQYP</sequence>
<dbReference type="AlphaFoldDB" id="A0A7L2VLV4"/>
<proteinExistence type="predicted"/>
<dbReference type="PANTHER" id="PTHR43355">
    <property type="entry name" value="FLAVIN REDUCTASE (NADPH)"/>
    <property type="match status" value="1"/>
</dbReference>
<reference evidence="2 3" key="1">
    <citation type="submission" date="2019-09" db="EMBL/GenBank/DDBJ databases">
        <title>Bird 10,000 Genomes (B10K) Project - Family phase.</title>
        <authorList>
            <person name="Zhang G."/>
        </authorList>
    </citation>
    <scope>NUCLEOTIDE SEQUENCE [LARGE SCALE GENOMIC DNA]</scope>
    <source>
        <strain evidence="2">B10K-DU-012-52</strain>
    </source>
</reference>
<dbReference type="OrthoDB" id="419598at2759"/>
<keyword evidence="3" id="KW-1185">Reference proteome</keyword>
<accession>A0A7L2VLV4</accession>
<dbReference type="GO" id="GO:0042602">
    <property type="term" value="F:riboflavin reductase (NADPH) activity"/>
    <property type="evidence" value="ECO:0007669"/>
    <property type="project" value="TreeGrafter"/>
</dbReference>
<evidence type="ECO:0000259" key="1">
    <source>
        <dbReference type="Pfam" id="PF13460"/>
    </source>
</evidence>
<dbReference type="PANTHER" id="PTHR43355:SF2">
    <property type="entry name" value="FLAVIN REDUCTASE (NADPH)"/>
    <property type="match status" value="1"/>
</dbReference>
<gene>
    <name evidence="2" type="primary">Blvrb</name>
    <name evidence="2" type="ORF">BRALEP_R14246</name>
</gene>
<organism evidence="2 3">
    <name type="scientific">Brachypteracias leptosomus</name>
    <name type="common">short-legged ground-roller</name>
    <dbReference type="NCBI Taxonomy" id="135165"/>
    <lineage>
        <taxon>Eukaryota</taxon>
        <taxon>Metazoa</taxon>
        <taxon>Chordata</taxon>
        <taxon>Craniata</taxon>
        <taxon>Vertebrata</taxon>
        <taxon>Euteleostomi</taxon>
        <taxon>Archelosauria</taxon>
        <taxon>Archosauria</taxon>
        <taxon>Dinosauria</taxon>
        <taxon>Saurischia</taxon>
        <taxon>Theropoda</taxon>
        <taxon>Coelurosauria</taxon>
        <taxon>Aves</taxon>
        <taxon>Neognathae</taxon>
        <taxon>Neoaves</taxon>
        <taxon>Telluraves</taxon>
        <taxon>Coraciimorphae</taxon>
        <taxon>Coraciiformes</taxon>
        <taxon>Brachypteraciidae</taxon>
        <taxon>Brachypteracias</taxon>
    </lineage>
</organism>
<name>A0A7L2VLV4_9AVES</name>
<evidence type="ECO:0000313" key="3">
    <source>
        <dbReference type="Proteomes" id="UP000520535"/>
    </source>
</evidence>
<evidence type="ECO:0000313" key="2">
    <source>
        <dbReference type="EMBL" id="NXS58251.1"/>
    </source>
</evidence>